<gene>
    <name evidence="3" type="ORF">BBD42_14020</name>
</gene>
<dbReference type="InterPro" id="IPR029058">
    <property type="entry name" value="AB_hydrolase_fold"/>
</dbReference>
<keyword evidence="1" id="KW-1133">Transmembrane helix</keyword>
<keyword evidence="1" id="KW-0472">Membrane</keyword>
<organism evidence="3">
    <name type="scientific">Paenibacillus sp. BIHB 4019</name>
    <dbReference type="NCBI Taxonomy" id="1870819"/>
    <lineage>
        <taxon>Bacteria</taxon>
        <taxon>Bacillati</taxon>
        <taxon>Bacillota</taxon>
        <taxon>Bacilli</taxon>
        <taxon>Bacillales</taxon>
        <taxon>Paenibacillaceae</taxon>
        <taxon>Paenibacillus</taxon>
    </lineage>
</organism>
<name>A0A1B2DIE5_9BACL</name>
<dbReference type="RefSeq" id="WP_099518662.1">
    <property type="nucleotide sequence ID" value="NZ_CP016808.1"/>
</dbReference>
<dbReference type="SUPFAM" id="SSF53474">
    <property type="entry name" value="alpha/beta-Hydrolases"/>
    <property type="match status" value="1"/>
</dbReference>
<dbReference type="InterPro" id="IPR029059">
    <property type="entry name" value="AB_hydrolase_5"/>
</dbReference>
<feature type="domain" description="Alpha/beta hydrolase fold-5" evidence="2">
    <location>
        <begin position="89"/>
        <end position="252"/>
    </location>
</feature>
<dbReference type="EMBL" id="CP016808">
    <property type="protein sequence ID" value="ANY67463.1"/>
    <property type="molecule type" value="Genomic_DNA"/>
</dbReference>
<dbReference type="AlphaFoldDB" id="A0A1B2DIE5"/>
<sequence>MDYGSNAISVSRHSRGRRRSPWKRVLLWAAIVVIVLILGVILFLQAKTYSPLEEALAALDSDGSVQVSELKHGYRFEPGEGKELLSPNIIFYPGGLVKPESYAPLARRLAEAGHRVYIASMPFNLALTAQDRADEYIAEHPEESYVIGGHSLGGAFAARYAAENPDKLAGIFFMGAYADDGADLSGSKLAALQITGTLDAVLNKETWEQSKKNLPAEQTEYVSIEGGNHGGFGTYGKQSGDNDATITASEQADEVAAAINAWLSKLQK</sequence>
<dbReference type="Gene3D" id="3.40.50.1820">
    <property type="entry name" value="alpha/beta hydrolase"/>
    <property type="match status" value="1"/>
</dbReference>
<evidence type="ECO:0000256" key="1">
    <source>
        <dbReference type="SAM" id="Phobius"/>
    </source>
</evidence>
<evidence type="ECO:0000313" key="3">
    <source>
        <dbReference type="EMBL" id="ANY67463.1"/>
    </source>
</evidence>
<dbReference type="Pfam" id="PF12695">
    <property type="entry name" value="Abhydrolase_5"/>
    <property type="match status" value="1"/>
</dbReference>
<evidence type="ECO:0000259" key="2">
    <source>
        <dbReference type="Pfam" id="PF12695"/>
    </source>
</evidence>
<reference evidence="3" key="1">
    <citation type="submission" date="2016-08" db="EMBL/GenBank/DDBJ databases">
        <title>Complete Genome Seqeunce of Paenibacillus sp. BIHB 4019 from tea rhizoplane.</title>
        <authorList>
            <person name="Thakur R."/>
            <person name="Swarnkar M.K."/>
            <person name="Gulati A."/>
        </authorList>
    </citation>
    <scope>NUCLEOTIDE SEQUENCE [LARGE SCALE GENOMIC DNA]</scope>
    <source>
        <strain evidence="3">BIHB4019</strain>
    </source>
</reference>
<keyword evidence="1" id="KW-0812">Transmembrane</keyword>
<protein>
    <recommendedName>
        <fullName evidence="2">Alpha/beta hydrolase fold-5 domain-containing protein</fullName>
    </recommendedName>
</protein>
<proteinExistence type="predicted"/>
<dbReference type="GO" id="GO:0016787">
    <property type="term" value="F:hydrolase activity"/>
    <property type="evidence" value="ECO:0007669"/>
    <property type="project" value="InterPro"/>
</dbReference>
<accession>A0A1B2DIE5</accession>
<feature type="transmembrane region" description="Helical" evidence="1">
    <location>
        <begin position="25"/>
        <end position="44"/>
    </location>
</feature>